<dbReference type="EMBL" id="JAKUDN010000002">
    <property type="protein sequence ID" value="MCP8352345.1"/>
    <property type="molecule type" value="Genomic_DNA"/>
</dbReference>
<dbReference type="RefSeq" id="WP_258569451.1">
    <property type="nucleotide sequence ID" value="NZ_JAKUDN010000002.1"/>
</dbReference>
<evidence type="ECO:0000256" key="5">
    <source>
        <dbReference type="ARBA" id="ARBA00022741"/>
    </source>
</evidence>
<dbReference type="NCBIfam" id="TIGR03263">
    <property type="entry name" value="guanyl_kin"/>
    <property type="match status" value="1"/>
</dbReference>
<evidence type="ECO:0000313" key="10">
    <source>
        <dbReference type="EMBL" id="MCP8352345.1"/>
    </source>
</evidence>
<accession>A0ABT1L592</accession>
<evidence type="ECO:0000313" key="11">
    <source>
        <dbReference type="Proteomes" id="UP001320768"/>
    </source>
</evidence>
<evidence type="ECO:0000256" key="8">
    <source>
        <dbReference type="ARBA" id="ARBA00030128"/>
    </source>
</evidence>
<evidence type="ECO:0000256" key="4">
    <source>
        <dbReference type="ARBA" id="ARBA00022679"/>
    </source>
</evidence>
<keyword evidence="7" id="KW-0067">ATP-binding</keyword>
<comment type="similarity">
    <text evidence="1">Belongs to the guanylate kinase family.</text>
</comment>
<keyword evidence="11" id="KW-1185">Reference proteome</keyword>
<dbReference type="InterPro" id="IPR008144">
    <property type="entry name" value="Guanylate_kin-like_dom"/>
</dbReference>
<evidence type="ECO:0000256" key="6">
    <source>
        <dbReference type="ARBA" id="ARBA00022777"/>
    </source>
</evidence>
<dbReference type="InterPro" id="IPR008145">
    <property type="entry name" value="GK/Ca_channel_bsu"/>
</dbReference>
<protein>
    <recommendedName>
        <fullName evidence="3">Guanylate kinase</fullName>
        <ecNumber evidence="2">2.7.4.8</ecNumber>
    </recommendedName>
    <alternativeName>
        <fullName evidence="8">GMP kinase</fullName>
    </alternativeName>
</protein>
<proteinExistence type="inferred from homology"/>
<dbReference type="Pfam" id="PF00625">
    <property type="entry name" value="Guanylate_kin"/>
    <property type="match status" value="1"/>
</dbReference>
<dbReference type="Gene3D" id="3.40.50.300">
    <property type="entry name" value="P-loop containing nucleotide triphosphate hydrolases"/>
    <property type="match status" value="1"/>
</dbReference>
<evidence type="ECO:0000256" key="3">
    <source>
        <dbReference type="ARBA" id="ARBA00016296"/>
    </source>
</evidence>
<dbReference type="CDD" id="cd00071">
    <property type="entry name" value="GMPK"/>
    <property type="match status" value="1"/>
</dbReference>
<dbReference type="PANTHER" id="PTHR23117">
    <property type="entry name" value="GUANYLATE KINASE-RELATED"/>
    <property type="match status" value="1"/>
</dbReference>
<keyword evidence="6 10" id="KW-0418">Kinase</keyword>
<dbReference type="SUPFAM" id="SSF52540">
    <property type="entry name" value="P-loop containing nucleoside triphosphate hydrolases"/>
    <property type="match status" value="1"/>
</dbReference>
<dbReference type="InterPro" id="IPR017665">
    <property type="entry name" value="Guanylate_kinase"/>
</dbReference>
<gene>
    <name evidence="10" type="primary">gmk</name>
    <name evidence="10" type="ORF">MKS91_03460</name>
</gene>
<dbReference type="EC" id="2.7.4.8" evidence="2"/>
<dbReference type="PROSITE" id="PS50052">
    <property type="entry name" value="GUANYLATE_KINASE_2"/>
    <property type="match status" value="1"/>
</dbReference>
<evidence type="ECO:0000256" key="2">
    <source>
        <dbReference type="ARBA" id="ARBA00012961"/>
    </source>
</evidence>
<comment type="caution">
    <text evidence="10">The sequence shown here is derived from an EMBL/GenBank/DDBJ whole genome shotgun (WGS) entry which is preliminary data.</text>
</comment>
<dbReference type="InterPro" id="IPR027417">
    <property type="entry name" value="P-loop_NTPase"/>
</dbReference>
<organism evidence="10 11">
    <name type="scientific">Candidatus Synchoanobacter obligatus</name>
    <dbReference type="NCBI Taxonomy" id="2919597"/>
    <lineage>
        <taxon>Bacteria</taxon>
        <taxon>Pseudomonadati</taxon>
        <taxon>Pseudomonadota</taxon>
        <taxon>Gammaproteobacteria</taxon>
        <taxon>Candidatus Comchoanobacterales</taxon>
        <taxon>Candidatus Comchoanobacteraceae</taxon>
        <taxon>Candidatus Synchoanobacter</taxon>
    </lineage>
</organism>
<dbReference type="GO" id="GO:0004385">
    <property type="term" value="F:GMP kinase activity"/>
    <property type="evidence" value="ECO:0007669"/>
    <property type="project" value="UniProtKB-EC"/>
</dbReference>
<reference evidence="10 11" key="1">
    <citation type="journal article" date="2022" name="Nat. Microbiol.">
        <title>The microbiome of a bacterivorous marine choanoflagellate contains a resource-demanding obligate bacterial associate.</title>
        <authorList>
            <person name="Needham D.M."/>
            <person name="Poirier C."/>
            <person name="Bachy C."/>
            <person name="George E.E."/>
            <person name="Wilken S."/>
            <person name="Yung C.C.M."/>
            <person name="Limardo A.J."/>
            <person name="Morando M."/>
            <person name="Sudek L."/>
            <person name="Malmstrom R.R."/>
            <person name="Keeling P.J."/>
            <person name="Santoro A.E."/>
            <person name="Worden A.Z."/>
        </authorList>
    </citation>
    <scope>NUCLEOTIDE SEQUENCE [LARGE SCALE GENOMIC DNA]</scope>
    <source>
        <strain evidence="10 11">Comchoano-2</strain>
    </source>
</reference>
<evidence type="ECO:0000256" key="7">
    <source>
        <dbReference type="ARBA" id="ARBA00022840"/>
    </source>
</evidence>
<evidence type="ECO:0000256" key="1">
    <source>
        <dbReference type="ARBA" id="ARBA00005790"/>
    </source>
</evidence>
<dbReference type="SMART" id="SM00072">
    <property type="entry name" value="GuKc"/>
    <property type="match status" value="1"/>
</dbReference>
<keyword evidence="4 10" id="KW-0808">Transferase</keyword>
<name>A0ABT1L592_9GAMM</name>
<sequence>MLKQNIFVMTGPSGVGKSVLVNRLIESGLVKRCITCTTRQMRSGETPGVDYHFYSEAVFSDKVSKGEFLEVNQHYENWYGVRHQDIDAMLDQHNVVLLLNWEGALKIKADYPNAMTIFLEPPSLQILEKRLKNRDDSAKRMVYAHEDMQHVDDFDYRLLNDNIDKTFDMLCEIIHEAG</sequence>
<evidence type="ECO:0000259" key="9">
    <source>
        <dbReference type="PROSITE" id="PS50052"/>
    </source>
</evidence>
<dbReference type="PANTHER" id="PTHR23117:SF13">
    <property type="entry name" value="GUANYLATE KINASE"/>
    <property type="match status" value="1"/>
</dbReference>
<feature type="domain" description="Guanylate kinase-like" evidence="9">
    <location>
        <begin position="4"/>
        <end position="175"/>
    </location>
</feature>
<keyword evidence="5" id="KW-0547">Nucleotide-binding</keyword>
<dbReference type="Proteomes" id="UP001320768">
    <property type="component" value="Unassembled WGS sequence"/>
</dbReference>